<evidence type="ECO:0000256" key="2">
    <source>
        <dbReference type="SAM" id="Phobius"/>
    </source>
</evidence>
<evidence type="ECO:0000313" key="4">
    <source>
        <dbReference type="Proteomes" id="UP000815677"/>
    </source>
</evidence>
<sequence>MEMPPSKTASRRSTSIPRQCSSGRIHVPSSLYAILVFAVVNQWTERTGLPAMWLNLRRASARTEHVSRDIRKFLADWTTNLPKSSLSTHPASPRPPSILHAPFPLSSAEARSHLAVALVVTCPASSTSTQRAIPLRRIRRSCGLSYHRALPLVQKRLANPSSASIHRRLSYLLLRRRPWGSTKNRWAILALCPYGGTIYGGGAAIVATLWVANSSEMDALAFPTT</sequence>
<reference evidence="3" key="1">
    <citation type="submission" date="2014-09" db="EMBL/GenBank/DDBJ databases">
        <title>Genome sequence of the luminous mushroom Mycena chlorophos for searching fungal bioluminescence genes.</title>
        <authorList>
            <person name="Tanaka Y."/>
            <person name="Kasuga D."/>
            <person name="Oba Y."/>
            <person name="Hase S."/>
            <person name="Sato K."/>
            <person name="Oba Y."/>
            <person name="Sakakibara Y."/>
        </authorList>
    </citation>
    <scope>NUCLEOTIDE SEQUENCE</scope>
</reference>
<keyword evidence="2" id="KW-0812">Transmembrane</keyword>
<protein>
    <submittedName>
        <fullName evidence="3">Uncharacterized protein</fullName>
    </submittedName>
</protein>
<keyword evidence="2" id="KW-1133">Transmembrane helix</keyword>
<feature type="region of interest" description="Disordered" evidence="1">
    <location>
        <begin position="1"/>
        <end position="21"/>
    </location>
</feature>
<organism evidence="3 4">
    <name type="scientific">Mycena chlorophos</name>
    <name type="common">Agaric fungus</name>
    <name type="synonym">Agaricus chlorophos</name>
    <dbReference type="NCBI Taxonomy" id="658473"/>
    <lineage>
        <taxon>Eukaryota</taxon>
        <taxon>Fungi</taxon>
        <taxon>Dikarya</taxon>
        <taxon>Basidiomycota</taxon>
        <taxon>Agaricomycotina</taxon>
        <taxon>Agaricomycetes</taxon>
        <taxon>Agaricomycetidae</taxon>
        <taxon>Agaricales</taxon>
        <taxon>Marasmiineae</taxon>
        <taxon>Mycenaceae</taxon>
        <taxon>Mycena</taxon>
    </lineage>
</organism>
<evidence type="ECO:0000313" key="3">
    <source>
        <dbReference type="EMBL" id="GAT43538.1"/>
    </source>
</evidence>
<feature type="compositionally biased region" description="Polar residues" evidence="1">
    <location>
        <begin position="7"/>
        <end position="21"/>
    </location>
</feature>
<name>A0ABQ0KXA9_MYCCL</name>
<keyword evidence="2" id="KW-0472">Membrane</keyword>
<dbReference type="EMBL" id="DF839150">
    <property type="protein sequence ID" value="GAT43538.1"/>
    <property type="molecule type" value="Genomic_DNA"/>
</dbReference>
<evidence type="ECO:0000256" key="1">
    <source>
        <dbReference type="SAM" id="MobiDB-lite"/>
    </source>
</evidence>
<keyword evidence="4" id="KW-1185">Reference proteome</keyword>
<dbReference type="Proteomes" id="UP000815677">
    <property type="component" value="Unassembled WGS sequence"/>
</dbReference>
<proteinExistence type="predicted"/>
<accession>A0ABQ0KXA9</accession>
<feature type="transmembrane region" description="Helical" evidence="2">
    <location>
        <begin position="186"/>
        <end position="212"/>
    </location>
</feature>
<gene>
    <name evidence="3" type="ORF">MCHLO_01214</name>
</gene>